<feature type="region of interest" description="Disordered" evidence="1">
    <location>
        <begin position="351"/>
        <end position="377"/>
    </location>
</feature>
<gene>
    <name evidence="2" type="ORF">MCHLO_08309</name>
</gene>
<reference evidence="2" key="1">
    <citation type="submission" date="2014-09" db="EMBL/GenBank/DDBJ databases">
        <title>Genome sequence of the luminous mushroom Mycena chlorophos for searching fungal bioluminescence genes.</title>
        <authorList>
            <person name="Tanaka Y."/>
            <person name="Kasuga D."/>
            <person name="Oba Y."/>
            <person name="Hase S."/>
            <person name="Sato K."/>
            <person name="Oba Y."/>
            <person name="Sakakibara Y."/>
        </authorList>
    </citation>
    <scope>NUCLEOTIDE SEQUENCE</scope>
</reference>
<dbReference type="EMBL" id="DF846913">
    <property type="protein sequence ID" value="GAT51145.1"/>
    <property type="molecule type" value="Genomic_DNA"/>
</dbReference>
<evidence type="ECO:0000313" key="2">
    <source>
        <dbReference type="EMBL" id="GAT51145.1"/>
    </source>
</evidence>
<evidence type="ECO:0000256" key="1">
    <source>
        <dbReference type="SAM" id="MobiDB-lite"/>
    </source>
</evidence>
<accession>A0ABQ0LJ95</accession>
<dbReference type="Proteomes" id="UP000815677">
    <property type="component" value="Unassembled WGS sequence"/>
</dbReference>
<evidence type="ECO:0000313" key="3">
    <source>
        <dbReference type="Proteomes" id="UP000815677"/>
    </source>
</evidence>
<sequence length="392" mass="43325">MPRAALNSTLILIQRQRHATPSPTGDEAFPSIPELRAAFHQQGHEATVVSFKPPSRSLDGSLHPLARGSQLVSRFSDSFRFLANDADKPLKGLVCSEAALAAFVDKFPVRHPLEFSHSSSLWASSHRTPRSFYFISTPHRRGRFIPKLCSGKLSLQDSLRCKHSTHVKIVEMWALPPTLPAGSEDFLLRGERQRKSGAITTSARARRRCCRPLSGLFRGFCPAASGKHPWNSQLRRQERDSATVTPRRLAPRLLPHQRINLMRRSGPTFCREVFASGLLIFSTFQAHSEGFCPAASGTFPFDSTLRHVDLNVFALAAELPINGPLSAIGSAVSAIAAIRCADHPGFCRRRPTNAGTASDLPKRRRGASSRHQFPARGERADAIRDFSLELYP</sequence>
<name>A0ABQ0LJ95_MYCCL</name>
<protein>
    <submittedName>
        <fullName evidence="2">Uncharacterized protein</fullName>
    </submittedName>
</protein>
<organism evidence="2 3">
    <name type="scientific">Mycena chlorophos</name>
    <name type="common">Agaric fungus</name>
    <name type="synonym">Agaricus chlorophos</name>
    <dbReference type="NCBI Taxonomy" id="658473"/>
    <lineage>
        <taxon>Eukaryota</taxon>
        <taxon>Fungi</taxon>
        <taxon>Dikarya</taxon>
        <taxon>Basidiomycota</taxon>
        <taxon>Agaricomycotina</taxon>
        <taxon>Agaricomycetes</taxon>
        <taxon>Agaricomycetidae</taxon>
        <taxon>Agaricales</taxon>
        <taxon>Marasmiineae</taxon>
        <taxon>Mycenaceae</taxon>
        <taxon>Mycena</taxon>
    </lineage>
</organism>
<proteinExistence type="predicted"/>
<keyword evidence="3" id="KW-1185">Reference proteome</keyword>